<sequence>MWRGIDVLLSINRKKPENDYALFITAPEEEAQILSEVSLVPIAAMCQLHHKIVVRQVDSLKALKFSESGEM</sequence>
<reference evidence="1 2" key="1">
    <citation type="submission" date="2018-11" db="EMBL/GenBank/DDBJ databases">
        <authorList>
            <consortium name="Pathogen Informatics"/>
        </authorList>
    </citation>
    <scope>NUCLEOTIDE SEQUENCE [LARGE SCALE GENOMIC DNA]</scope>
</reference>
<dbReference type="EMBL" id="UYRV01113954">
    <property type="protein sequence ID" value="VDN28582.1"/>
    <property type="molecule type" value="Genomic_DNA"/>
</dbReference>
<accession>A0A3P7Q9L3</accession>
<dbReference type="AlphaFoldDB" id="A0A3P7Q9L3"/>
<keyword evidence="2" id="KW-1185">Reference proteome</keyword>
<proteinExistence type="predicted"/>
<name>A0A3P7Q9L3_CYLGO</name>
<evidence type="ECO:0000313" key="2">
    <source>
        <dbReference type="Proteomes" id="UP000271889"/>
    </source>
</evidence>
<evidence type="ECO:0000313" key="1">
    <source>
        <dbReference type="EMBL" id="VDN28582.1"/>
    </source>
</evidence>
<organism evidence="1 2">
    <name type="scientific">Cylicostephanus goldi</name>
    <name type="common">Nematode worm</name>
    <dbReference type="NCBI Taxonomy" id="71465"/>
    <lineage>
        <taxon>Eukaryota</taxon>
        <taxon>Metazoa</taxon>
        <taxon>Ecdysozoa</taxon>
        <taxon>Nematoda</taxon>
        <taxon>Chromadorea</taxon>
        <taxon>Rhabditida</taxon>
        <taxon>Rhabditina</taxon>
        <taxon>Rhabditomorpha</taxon>
        <taxon>Strongyloidea</taxon>
        <taxon>Strongylidae</taxon>
        <taxon>Cylicostephanus</taxon>
    </lineage>
</organism>
<dbReference type="OrthoDB" id="5823556at2759"/>
<dbReference type="Proteomes" id="UP000271889">
    <property type="component" value="Unassembled WGS sequence"/>
</dbReference>
<protein>
    <submittedName>
        <fullName evidence="1">Uncharacterized protein</fullName>
    </submittedName>
</protein>
<gene>
    <name evidence="1" type="ORF">CGOC_LOCUS11001</name>
</gene>